<proteinExistence type="inferred from homology"/>
<reference evidence="4 5" key="1">
    <citation type="journal article" date="2017" name="Nat. Microbiol.">
        <title>Natural product diversity associated with the nematode symbionts Photorhabdus and Xenorhabdus.</title>
        <authorList>
            <person name="Tobias N.J."/>
            <person name="Wolff H."/>
            <person name="Djahanschiri B."/>
            <person name="Grundmann F."/>
            <person name="Kronenwerth M."/>
            <person name="Shi Y.M."/>
            <person name="Simonyi S."/>
            <person name="Grun P."/>
            <person name="Shapiro-Ilan D."/>
            <person name="Pidot S.J."/>
            <person name="Stinear T.P."/>
            <person name="Ebersberger I."/>
            <person name="Bode H.B."/>
        </authorList>
    </citation>
    <scope>NUCLEOTIDE SEQUENCE [LARGE SCALE GENOMIC DNA]</scope>
    <source>
        <strain evidence="4 5">DSM 17903</strain>
    </source>
</reference>
<evidence type="ECO:0000256" key="2">
    <source>
        <dbReference type="SAM" id="MobiDB-lite"/>
    </source>
</evidence>
<feature type="compositionally biased region" description="Low complexity" evidence="2">
    <location>
        <begin position="110"/>
        <end position="131"/>
    </location>
</feature>
<evidence type="ECO:0000259" key="3">
    <source>
        <dbReference type="Pfam" id="PF00561"/>
    </source>
</evidence>
<feature type="region of interest" description="Disordered" evidence="2">
    <location>
        <begin position="110"/>
        <end position="140"/>
    </location>
</feature>
<evidence type="ECO:0000313" key="5">
    <source>
        <dbReference type="Proteomes" id="UP000225433"/>
    </source>
</evidence>
<dbReference type="PANTHER" id="PTHR10794">
    <property type="entry name" value="ABHYDROLASE DOMAIN-CONTAINING PROTEIN"/>
    <property type="match status" value="1"/>
</dbReference>
<dbReference type="Gene3D" id="3.40.50.1820">
    <property type="entry name" value="alpha/beta hydrolase"/>
    <property type="match status" value="1"/>
</dbReference>
<dbReference type="InterPro" id="IPR000952">
    <property type="entry name" value="AB_hydrolase_4_CS"/>
</dbReference>
<dbReference type="InterPro" id="IPR050960">
    <property type="entry name" value="AB_hydrolase_4_sf"/>
</dbReference>
<dbReference type="EMBL" id="NJAI01000001">
    <property type="protein sequence ID" value="PHM58013.1"/>
    <property type="molecule type" value="Genomic_DNA"/>
</dbReference>
<dbReference type="InterPro" id="IPR000073">
    <property type="entry name" value="AB_hydrolase_1"/>
</dbReference>
<evidence type="ECO:0000313" key="4">
    <source>
        <dbReference type="EMBL" id="PHM58013.1"/>
    </source>
</evidence>
<evidence type="ECO:0000256" key="1">
    <source>
        <dbReference type="ARBA" id="ARBA00010884"/>
    </source>
</evidence>
<keyword evidence="4" id="KW-0378">Hydrolase</keyword>
<organism evidence="4 5">
    <name type="scientific">Xenorhabdus hominickii</name>
    <dbReference type="NCBI Taxonomy" id="351679"/>
    <lineage>
        <taxon>Bacteria</taxon>
        <taxon>Pseudomonadati</taxon>
        <taxon>Pseudomonadota</taxon>
        <taxon>Gammaproteobacteria</taxon>
        <taxon>Enterobacterales</taxon>
        <taxon>Morganellaceae</taxon>
        <taxon>Xenorhabdus</taxon>
    </lineage>
</organism>
<dbReference type="SUPFAM" id="SSF53474">
    <property type="entry name" value="alpha/beta-Hydrolases"/>
    <property type="match status" value="1"/>
</dbReference>
<comment type="caution">
    <text evidence="4">The sequence shown here is derived from an EMBL/GenBank/DDBJ whole genome shotgun (WGS) entry which is preliminary data.</text>
</comment>
<gene>
    <name evidence="4" type="ORF">Xhom_01018</name>
</gene>
<accession>A0A2G0QFK3</accession>
<sequence length="140" mass="15979">MKKLREFDNAITAKIHGFKDADDYYHQCSALPRLPNITIPLLIIHAKDDPFMSPEVIPDTTHLPPNIEYQMTEHGGHVGFVGGSLKKPQMWLEQRIPDWLAPYLEFSLSGQSSSERSLQKKSSQKQSIPDQSQHDQEQIL</sequence>
<dbReference type="AlphaFoldDB" id="A0A2G0QFK3"/>
<dbReference type="Proteomes" id="UP000225433">
    <property type="component" value="Unassembled WGS sequence"/>
</dbReference>
<name>A0A2G0QFK3_XENHO</name>
<protein>
    <submittedName>
        <fullName evidence="4">Hydrolase</fullName>
        <ecNumber evidence="4">3.1.1.-</ecNumber>
    </submittedName>
</protein>
<dbReference type="GO" id="GO:0034338">
    <property type="term" value="F:short-chain carboxylesterase activity"/>
    <property type="evidence" value="ECO:0007669"/>
    <property type="project" value="TreeGrafter"/>
</dbReference>
<dbReference type="PROSITE" id="PS01133">
    <property type="entry name" value="UPF0017"/>
    <property type="match status" value="1"/>
</dbReference>
<feature type="domain" description="AB hydrolase-1" evidence="3">
    <location>
        <begin position="23"/>
        <end position="81"/>
    </location>
</feature>
<dbReference type="InterPro" id="IPR029058">
    <property type="entry name" value="AB_hydrolase_fold"/>
</dbReference>
<dbReference type="EC" id="3.1.1.-" evidence="4"/>
<dbReference type="Pfam" id="PF00561">
    <property type="entry name" value="Abhydrolase_1"/>
    <property type="match status" value="1"/>
</dbReference>
<dbReference type="GO" id="GO:0047372">
    <property type="term" value="F:monoacylglycerol lipase activity"/>
    <property type="evidence" value="ECO:0007669"/>
    <property type="project" value="TreeGrafter"/>
</dbReference>
<comment type="similarity">
    <text evidence="1">Belongs to the AB hydrolase superfamily. AB hydrolase 4 family.</text>
</comment>
<dbReference type="PANTHER" id="PTHR10794:SF94">
    <property type="entry name" value="ESTERASE YHET-RELATED"/>
    <property type="match status" value="1"/>
</dbReference>